<feature type="region of interest" description="Disordered" evidence="1">
    <location>
        <begin position="329"/>
        <end position="362"/>
    </location>
</feature>
<dbReference type="PANTHER" id="PTHR16537:SF1">
    <property type="entry name" value="PROTEIN ZNRD2"/>
    <property type="match status" value="1"/>
</dbReference>
<accession>A0A433QCA6</accession>
<dbReference type="InterPro" id="IPR051888">
    <property type="entry name" value="UPF0148_domain"/>
</dbReference>
<dbReference type="PANTHER" id="PTHR16537">
    <property type="entry name" value="SJOEGREN SYNDROME/SCLERODERMA AUTOANTIGEN 1"/>
    <property type="match status" value="1"/>
</dbReference>
<protein>
    <submittedName>
        <fullName evidence="2">Uncharacterized protein</fullName>
    </submittedName>
</protein>
<evidence type="ECO:0000313" key="2">
    <source>
        <dbReference type="EMBL" id="RUS27364.1"/>
    </source>
</evidence>
<evidence type="ECO:0000313" key="3">
    <source>
        <dbReference type="Proteomes" id="UP000274822"/>
    </source>
</evidence>
<proteinExistence type="predicted"/>
<organism evidence="2 3">
    <name type="scientific">Jimgerdemannia flammicorona</name>
    <dbReference type="NCBI Taxonomy" id="994334"/>
    <lineage>
        <taxon>Eukaryota</taxon>
        <taxon>Fungi</taxon>
        <taxon>Fungi incertae sedis</taxon>
        <taxon>Mucoromycota</taxon>
        <taxon>Mucoromycotina</taxon>
        <taxon>Endogonomycetes</taxon>
        <taxon>Endogonales</taxon>
        <taxon>Endogonaceae</taxon>
        <taxon>Jimgerdemannia</taxon>
    </lineage>
</organism>
<feature type="region of interest" description="Disordered" evidence="1">
    <location>
        <begin position="232"/>
        <end position="252"/>
    </location>
</feature>
<dbReference type="AlphaFoldDB" id="A0A433QCA6"/>
<dbReference type="EMBL" id="RBNJ01008544">
    <property type="protein sequence ID" value="RUS27364.1"/>
    <property type="molecule type" value="Genomic_DNA"/>
</dbReference>
<comment type="caution">
    <text evidence="2">The sequence shown here is derived from an EMBL/GenBank/DDBJ whole genome shotgun (WGS) entry which is preliminary data.</text>
</comment>
<reference evidence="2 3" key="1">
    <citation type="journal article" date="2018" name="New Phytol.">
        <title>Phylogenomics of Endogonaceae and evolution of mycorrhizas within Mucoromycota.</title>
        <authorList>
            <person name="Chang Y."/>
            <person name="Desiro A."/>
            <person name="Na H."/>
            <person name="Sandor L."/>
            <person name="Lipzen A."/>
            <person name="Clum A."/>
            <person name="Barry K."/>
            <person name="Grigoriev I.V."/>
            <person name="Martin F.M."/>
            <person name="Stajich J.E."/>
            <person name="Smith M.E."/>
            <person name="Bonito G."/>
            <person name="Spatafora J.W."/>
        </authorList>
    </citation>
    <scope>NUCLEOTIDE SEQUENCE [LARGE SCALE GENOMIC DNA]</scope>
    <source>
        <strain evidence="2 3">AD002</strain>
    </source>
</reference>
<dbReference type="InterPro" id="IPR009563">
    <property type="entry name" value="SSSCA1"/>
</dbReference>
<dbReference type="Proteomes" id="UP000274822">
    <property type="component" value="Unassembled WGS sequence"/>
</dbReference>
<name>A0A433QCA6_9FUNG</name>
<gene>
    <name evidence="2" type="ORF">BC938DRAFT_483350</name>
</gene>
<sequence>MSQEQNDDQAITSIGTHLLQGWVLTNEVCSNNDCRVPLLSSKDATVSFCVLHDEKPTVSSSGTGVAKTGSTKSDVLPLLPVVQAAPRSETPPPKPVVISTVENNDDGVVISTVENDDVGVDMSADNVSSSANPIVAVNEGEARRRREQSAKASKLIGQKMLQGWALIDDVCPSTDCFGVIHIAYHYQVPLIRNRAKQLYCVICERTYMKEADFDASRYTIIKCDDTTPAVTTVDEEKKQPGSPPLNNTNRESICKRSAIEAANEEARNSAEPAHKRRKVDVNESTLSFDFSDDESSAAQSIAAANERKRAALYSLGHATLQYYTPPASAKAKMSKPLPPIPSPSSTSTIHAEPPPLPSQLSPSVTDLTLHTLMGKMDDLRRRVEITEEPEALAGLFNALKACAEAMAALRKV</sequence>
<keyword evidence="3" id="KW-1185">Reference proteome</keyword>
<dbReference type="Pfam" id="PF06677">
    <property type="entry name" value="Auto_anti-p27"/>
    <property type="match status" value="2"/>
</dbReference>
<evidence type="ECO:0000256" key="1">
    <source>
        <dbReference type="SAM" id="MobiDB-lite"/>
    </source>
</evidence>